<keyword evidence="3" id="KW-1185">Reference proteome</keyword>
<evidence type="ECO:0000256" key="1">
    <source>
        <dbReference type="SAM" id="Phobius"/>
    </source>
</evidence>
<dbReference type="AlphaFoldDB" id="A0ABD2IG79"/>
<keyword evidence="1" id="KW-0472">Membrane</keyword>
<dbReference type="Proteomes" id="UP001620626">
    <property type="component" value="Unassembled WGS sequence"/>
</dbReference>
<proteinExistence type="predicted"/>
<dbReference type="EMBL" id="JBICBT010001241">
    <property type="protein sequence ID" value="KAL3076835.1"/>
    <property type="molecule type" value="Genomic_DNA"/>
</dbReference>
<protein>
    <submittedName>
        <fullName evidence="2">Uncharacterized protein</fullName>
    </submittedName>
</protein>
<sequence length="171" mass="19463">MARNELLANIFAESNDVSVDQTNKLLLYWAIRRDSVVNQMISPPIIAKLSNCVLSQMIQIEELELWRVSCSGHNCSRRCFGLEEWEEPILCADDMPHCTDDPIWPAWAFHTSVVLNFVLVLVLFVLSVLLVGRCNRPVPVKTVGHCDQCHRRLTDRKRISVFDEATIVSGL</sequence>
<keyword evidence="1" id="KW-1133">Transmembrane helix</keyword>
<comment type="caution">
    <text evidence="2">The sequence shown here is derived from an EMBL/GenBank/DDBJ whole genome shotgun (WGS) entry which is preliminary data.</text>
</comment>
<evidence type="ECO:0000313" key="3">
    <source>
        <dbReference type="Proteomes" id="UP001620626"/>
    </source>
</evidence>
<evidence type="ECO:0000313" key="2">
    <source>
        <dbReference type="EMBL" id="KAL3076835.1"/>
    </source>
</evidence>
<reference evidence="2 3" key="1">
    <citation type="submission" date="2024-10" db="EMBL/GenBank/DDBJ databases">
        <authorList>
            <person name="Kim D."/>
        </authorList>
    </citation>
    <scope>NUCLEOTIDE SEQUENCE [LARGE SCALE GENOMIC DNA]</scope>
    <source>
        <strain evidence="2">BH-2024</strain>
    </source>
</reference>
<gene>
    <name evidence="2" type="ORF">niasHT_033737</name>
</gene>
<name>A0ABD2IG79_9BILA</name>
<keyword evidence="1" id="KW-0812">Transmembrane</keyword>
<organism evidence="2 3">
    <name type="scientific">Heterodera trifolii</name>
    <dbReference type="NCBI Taxonomy" id="157864"/>
    <lineage>
        <taxon>Eukaryota</taxon>
        <taxon>Metazoa</taxon>
        <taxon>Ecdysozoa</taxon>
        <taxon>Nematoda</taxon>
        <taxon>Chromadorea</taxon>
        <taxon>Rhabditida</taxon>
        <taxon>Tylenchina</taxon>
        <taxon>Tylenchomorpha</taxon>
        <taxon>Tylenchoidea</taxon>
        <taxon>Heteroderidae</taxon>
        <taxon>Heteroderinae</taxon>
        <taxon>Heterodera</taxon>
    </lineage>
</organism>
<feature type="transmembrane region" description="Helical" evidence="1">
    <location>
        <begin position="107"/>
        <end position="131"/>
    </location>
</feature>
<accession>A0ABD2IG79</accession>